<dbReference type="InterPro" id="IPR035649">
    <property type="entry name" value="EFG_V"/>
</dbReference>
<comment type="caution">
    <text evidence="4">The sequence shown here is derived from an EMBL/GenBank/DDBJ whole genome shotgun (WGS) entry which is preliminary data.</text>
</comment>
<dbReference type="InterPro" id="IPR035647">
    <property type="entry name" value="EFG_III/V"/>
</dbReference>
<organism evidence="4">
    <name type="scientific">marine sediment metagenome</name>
    <dbReference type="NCBI Taxonomy" id="412755"/>
    <lineage>
        <taxon>unclassified sequences</taxon>
        <taxon>metagenomes</taxon>
        <taxon>ecological metagenomes</taxon>
    </lineage>
</organism>
<dbReference type="SMART" id="SM00838">
    <property type="entry name" value="EFG_C"/>
    <property type="match status" value="1"/>
</dbReference>
<dbReference type="Pfam" id="PF00679">
    <property type="entry name" value="EFG_C"/>
    <property type="match status" value="1"/>
</dbReference>
<name>X1PFA5_9ZZZZ</name>
<keyword evidence="1" id="KW-0547">Nucleotide-binding</keyword>
<protein>
    <recommendedName>
        <fullName evidence="3">Elongation factor EFG domain-containing protein</fullName>
    </recommendedName>
</protein>
<dbReference type="Gene3D" id="3.30.70.240">
    <property type="match status" value="1"/>
</dbReference>
<reference evidence="4" key="1">
    <citation type="journal article" date="2014" name="Front. Microbiol.">
        <title>High frequency of phylogenetically diverse reductive dehalogenase-homologous genes in deep subseafloor sedimentary metagenomes.</title>
        <authorList>
            <person name="Kawai M."/>
            <person name="Futagami T."/>
            <person name="Toyoda A."/>
            <person name="Takaki Y."/>
            <person name="Nishi S."/>
            <person name="Hori S."/>
            <person name="Arai W."/>
            <person name="Tsubouchi T."/>
            <person name="Morono Y."/>
            <person name="Uchiyama I."/>
            <person name="Ito T."/>
            <person name="Fujiyama A."/>
            <person name="Inagaki F."/>
            <person name="Takami H."/>
        </authorList>
    </citation>
    <scope>NUCLEOTIDE SEQUENCE</scope>
    <source>
        <strain evidence="4">Expedition CK06-06</strain>
    </source>
</reference>
<keyword evidence="2" id="KW-0342">GTP-binding</keyword>
<evidence type="ECO:0000259" key="3">
    <source>
        <dbReference type="SMART" id="SM00838"/>
    </source>
</evidence>
<feature type="domain" description="Elongation factor EFG" evidence="3">
    <location>
        <begin position="25"/>
        <end position="112"/>
    </location>
</feature>
<evidence type="ECO:0000256" key="1">
    <source>
        <dbReference type="ARBA" id="ARBA00022741"/>
    </source>
</evidence>
<dbReference type="InterPro" id="IPR014721">
    <property type="entry name" value="Ribsml_uS5_D2-typ_fold_subgr"/>
</dbReference>
<evidence type="ECO:0000313" key="4">
    <source>
        <dbReference type="EMBL" id="GAI54962.1"/>
    </source>
</evidence>
<sequence length="124" mass="13779">DSNEISFKIAGLQAFREAFKKAGPKILEPIYSVEVIVPSDSMGDVMSDLQGRRAIIEGMSSEGQYEKLNTKVPLAEMSKYSTVLSSLTHGKATYTMKFAEYSQVSSDIQEKLLKAYEAEQEIDN</sequence>
<proteinExistence type="predicted"/>
<dbReference type="FunFam" id="3.30.70.240:FF:000001">
    <property type="entry name" value="Elongation factor G"/>
    <property type="match status" value="1"/>
</dbReference>
<dbReference type="EMBL" id="BARV01039194">
    <property type="protein sequence ID" value="GAI54962.1"/>
    <property type="molecule type" value="Genomic_DNA"/>
</dbReference>
<dbReference type="GO" id="GO:0005525">
    <property type="term" value="F:GTP binding"/>
    <property type="evidence" value="ECO:0007669"/>
    <property type="project" value="UniProtKB-KW"/>
</dbReference>
<accession>X1PFA5</accession>
<dbReference type="PANTHER" id="PTHR43261:SF6">
    <property type="entry name" value="ELONGATION FACTOR G-LIKE PROTEIN"/>
    <property type="match status" value="1"/>
</dbReference>
<feature type="non-terminal residue" evidence="4">
    <location>
        <position position="1"/>
    </location>
</feature>
<evidence type="ECO:0000256" key="2">
    <source>
        <dbReference type="ARBA" id="ARBA00023134"/>
    </source>
</evidence>
<dbReference type="CDD" id="cd03713">
    <property type="entry name" value="EFG_mtEFG_C"/>
    <property type="match status" value="1"/>
</dbReference>
<gene>
    <name evidence="4" type="ORF">S06H3_60145</name>
</gene>
<dbReference type="InterPro" id="IPR000640">
    <property type="entry name" value="EFG_V-like"/>
</dbReference>
<dbReference type="AlphaFoldDB" id="X1PFA5"/>
<dbReference type="GO" id="GO:0032790">
    <property type="term" value="P:ribosome disassembly"/>
    <property type="evidence" value="ECO:0007669"/>
    <property type="project" value="TreeGrafter"/>
</dbReference>
<dbReference type="Gene3D" id="3.30.230.10">
    <property type="match status" value="1"/>
</dbReference>
<dbReference type="PANTHER" id="PTHR43261">
    <property type="entry name" value="TRANSLATION ELONGATION FACTOR G-RELATED"/>
    <property type="match status" value="1"/>
</dbReference>
<dbReference type="SUPFAM" id="SSF54980">
    <property type="entry name" value="EF-G C-terminal domain-like"/>
    <property type="match status" value="1"/>
</dbReference>